<reference evidence="2" key="1">
    <citation type="submission" date="2020-11" db="EMBL/GenBank/DDBJ databases">
        <authorList>
            <consortium name="DOE Joint Genome Institute"/>
            <person name="Ahrendt S."/>
            <person name="Riley R."/>
            <person name="Andreopoulos W."/>
            <person name="Labutti K."/>
            <person name="Pangilinan J."/>
            <person name="Ruiz-Duenas F.J."/>
            <person name="Barrasa J.M."/>
            <person name="Sanchez-Garcia M."/>
            <person name="Camarero S."/>
            <person name="Miyauchi S."/>
            <person name="Serrano A."/>
            <person name="Linde D."/>
            <person name="Babiker R."/>
            <person name="Drula E."/>
            <person name="Ayuso-Fernandez I."/>
            <person name="Pacheco R."/>
            <person name="Padilla G."/>
            <person name="Ferreira P."/>
            <person name="Barriuso J."/>
            <person name="Kellner H."/>
            <person name="Castanera R."/>
            <person name="Alfaro M."/>
            <person name="Ramirez L."/>
            <person name="Pisabarro A.G."/>
            <person name="Kuo A."/>
            <person name="Tritt A."/>
            <person name="Lipzen A."/>
            <person name="He G."/>
            <person name="Yan M."/>
            <person name="Ng V."/>
            <person name="Cullen D."/>
            <person name="Martin F."/>
            <person name="Rosso M.-N."/>
            <person name="Henrissat B."/>
            <person name="Hibbett D."/>
            <person name="Martinez A.T."/>
            <person name="Grigoriev I.V."/>
        </authorList>
    </citation>
    <scope>NUCLEOTIDE SEQUENCE</scope>
    <source>
        <strain evidence="2">CBS 247.69</strain>
    </source>
</reference>
<dbReference type="OrthoDB" id="2754287at2759"/>
<organism evidence="2 3">
    <name type="scientific">Collybia nuda</name>
    <dbReference type="NCBI Taxonomy" id="64659"/>
    <lineage>
        <taxon>Eukaryota</taxon>
        <taxon>Fungi</taxon>
        <taxon>Dikarya</taxon>
        <taxon>Basidiomycota</taxon>
        <taxon>Agaricomycotina</taxon>
        <taxon>Agaricomycetes</taxon>
        <taxon>Agaricomycetidae</taxon>
        <taxon>Agaricales</taxon>
        <taxon>Tricholomatineae</taxon>
        <taxon>Clitocybaceae</taxon>
        <taxon>Collybia</taxon>
    </lineage>
</organism>
<keyword evidence="3" id="KW-1185">Reference proteome</keyword>
<dbReference type="Proteomes" id="UP000807353">
    <property type="component" value="Unassembled WGS sequence"/>
</dbReference>
<evidence type="ECO:0000313" key="2">
    <source>
        <dbReference type="EMBL" id="KAF9463578.1"/>
    </source>
</evidence>
<protein>
    <submittedName>
        <fullName evidence="2">Uncharacterized protein</fullName>
    </submittedName>
</protein>
<name>A0A9P5Y5C4_9AGAR</name>
<accession>A0A9P5Y5C4</accession>
<gene>
    <name evidence="2" type="ORF">BDZ94DRAFT_1308690</name>
</gene>
<evidence type="ECO:0000256" key="1">
    <source>
        <dbReference type="SAM" id="MobiDB-lite"/>
    </source>
</evidence>
<dbReference type="AlphaFoldDB" id="A0A9P5Y5C4"/>
<proteinExistence type="predicted"/>
<comment type="caution">
    <text evidence="2">The sequence shown here is derived from an EMBL/GenBank/DDBJ whole genome shotgun (WGS) entry which is preliminary data.</text>
</comment>
<dbReference type="EMBL" id="MU150261">
    <property type="protein sequence ID" value="KAF9463578.1"/>
    <property type="molecule type" value="Genomic_DNA"/>
</dbReference>
<feature type="region of interest" description="Disordered" evidence="1">
    <location>
        <begin position="398"/>
        <end position="419"/>
    </location>
</feature>
<evidence type="ECO:0000313" key="3">
    <source>
        <dbReference type="Proteomes" id="UP000807353"/>
    </source>
</evidence>
<sequence>MNESSTKRLTKIIFDLGGPPVADSDIEWALDLPAGMKLLDWLAAQLGDSNGEKDDTISVDEGNEYNKNLRAIALEAEEVKILKHIGPPVATDMGDAETIPVGYLLPSRLKKQAEYMNNETNLWEEEARLLKIRLQQTRLASQKMTQSVKLLQAALERETLDINQNQDRLADLSLLGDTTISSTVKGAQSLLDAIGCNPCSGSTMEKCSLVVTEVVSELGVAVKSLSSLASLRSSIIDLHALQTEQLDDTSLKIPSLDVIKADAAQLQDVLTAQLYESVLEVTYFQELEDICNTLESSDITSTTLQQILETNIGTDIGLGRDLDVNDILETAWSLDQAAILDARGKILDQTITAYKDDLIEPLKMLQQSLSTIEKQARDSEVLIGALGIELEEIVDDVRSSKENNEITPPKPTEDSLDEELEERLSALLKDLKDLRPRDAPPLVLLQQNDIIQELAFLIERTEILQEREKTLIVGLPLALSATRSIHAPFLSRVYEYSPVNTSPPFSLSPDAVCLQDKAKFKGDDLVTNVGRLQKDLDSLMGSSRTKRKLGTFIDKWYKPT</sequence>